<reference evidence="1" key="1">
    <citation type="journal article" date="2023" name="G3 (Bethesda)">
        <title>A reference genome for the long-term kleptoplast-retaining sea slug Elysia crispata morphotype clarki.</title>
        <authorList>
            <person name="Eastman K.E."/>
            <person name="Pendleton A.L."/>
            <person name="Shaikh M.A."/>
            <person name="Suttiyut T."/>
            <person name="Ogas R."/>
            <person name="Tomko P."/>
            <person name="Gavelis G."/>
            <person name="Widhalm J.R."/>
            <person name="Wisecaver J.H."/>
        </authorList>
    </citation>
    <scope>NUCLEOTIDE SEQUENCE</scope>
    <source>
        <strain evidence="1">ECLA1</strain>
    </source>
</reference>
<dbReference type="EMBL" id="JAWDGP010006541">
    <property type="protein sequence ID" value="KAK3739280.1"/>
    <property type="molecule type" value="Genomic_DNA"/>
</dbReference>
<evidence type="ECO:0000313" key="1">
    <source>
        <dbReference type="EMBL" id="KAK3739280.1"/>
    </source>
</evidence>
<sequence length="311" mass="35719">MYSPMSTLIYHQLNYLRQIQSGELFADADTYLPPSQLSATDSVWGVIRRCRHLSTTNSTIYDRFSLKSYSPMPTLIYHQLNYLRQIQSGELFADVDTYLPPTQLSTTDSVWGVIRRCRHLSTTNSTIYDRFSLGSYSPMSTLIYHQLNYLRQIQSGKLFADVDTYLPPTQLSATDSVWGVIRRCRHLSTTNSTICDRFSLESYSPMPTLIYHQLNYLRQIQSEELFADADTYLPPSQLSATDSVWRVIRRCRHLSTTNSTICDRFSLGSYSPMSTLIYHHLNYLRQIQSGELFADADTYLPPTQLSATDSV</sequence>
<dbReference type="Proteomes" id="UP001283361">
    <property type="component" value="Unassembled WGS sequence"/>
</dbReference>
<organism evidence="1 2">
    <name type="scientific">Elysia crispata</name>
    <name type="common">lettuce slug</name>
    <dbReference type="NCBI Taxonomy" id="231223"/>
    <lineage>
        <taxon>Eukaryota</taxon>
        <taxon>Metazoa</taxon>
        <taxon>Spiralia</taxon>
        <taxon>Lophotrochozoa</taxon>
        <taxon>Mollusca</taxon>
        <taxon>Gastropoda</taxon>
        <taxon>Heterobranchia</taxon>
        <taxon>Euthyneura</taxon>
        <taxon>Panpulmonata</taxon>
        <taxon>Sacoglossa</taxon>
        <taxon>Placobranchoidea</taxon>
        <taxon>Plakobranchidae</taxon>
        <taxon>Elysia</taxon>
    </lineage>
</organism>
<protein>
    <submittedName>
        <fullName evidence="1">Uncharacterized protein</fullName>
    </submittedName>
</protein>
<comment type="caution">
    <text evidence="1">The sequence shown here is derived from an EMBL/GenBank/DDBJ whole genome shotgun (WGS) entry which is preliminary data.</text>
</comment>
<keyword evidence="2" id="KW-1185">Reference proteome</keyword>
<evidence type="ECO:0000313" key="2">
    <source>
        <dbReference type="Proteomes" id="UP001283361"/>
    </source>
</evidence>
<accession>A0AAE0YC30</accession>
<name>A0AAE0YC30_9GAST</name>
<proteinExistence type="predicted"/>
<dbReference type="AlphaFoldDB" id="A0AAE0YC30"/>
<gene>
    <name evidence="1" type="ORF">RRG08_050484</name>
</gene>